<keyword evidence="2" id="KW-1185">Reference proteome</keyword>
<dbReference type="AlphaFoldDB" id="A0A4C1SP20"/>
<sequence>MLAEHPRRRPRPPPDSDFLRGTILPELLPVTCSIQPTTDKHVYRRLPVIAGGEASVTCNVLPLHDVHRTRPLGEYPLVVLIVLTPWWMPITPTCNGPPLPTLLMAVVTGGDKVRD</sequence>
<organism evidence="1 2">
    <name type="scientific">Eumeta variegata</name>
    <name type="common">Bagworm moth</name>
    <name type="synonym">Eumeta japonica</name>
    <dbReference type="NCBI Taxonomy" id="151549"/>
    <lineage>
        <taxon>Eukaryota</taxon>
        <taxon>Metazoa</taxon>
        <taxon>Ecdysozoa</taxon>
        <taxon>Arthropoda</taxon>
        <taxon>Hexapoda</taxon>
        <taxon>Insecta</taxon>
        <taxon>Pterygota</taxon>
        <taxon>Neoptera</taxon>
        <taxon>Endopterygota</taxon>
        <taxon>Lepidoptera</taxon>
        <taxon>Glossata</taxon>
        <taxon>Ditrysia</taxon>
        <taxon>Tineoidea</taxon>
        <taxon>Psychidae</taxon>
        <taxon>Oiketicinae</taxon>
        <taxon>Eumeta</taxon>
    </lineage>
</organism>
<proteinExistence type="predicted"/>
<name>A0A4C1SP20_EUMVA</name>
<dbReference type="Proteomes" id="UP000299102">
    <property type="component" value="Unassembled WGS sequence"/>
</dbReference>
<dbReference type="EMBL" id="BGZK01000011">
    <property type="protein sequence ID" value="GBP03714.1"/>
    <property type="molecule type" value="Genomic_DNA"/>
</dbReference>
<evidence type="ECO:0000313" key="2">
    <source>
        <dbReference type="Proteomes" id="UP000299102"/>
    </source>
</evidence>
<protein>
    <submittedName>
        <fullName evidence="1">Uncharacterized protein</fullName>
    </submittedName>
</protein>
<comment type="caution">
    <text evidence="1">The sequence shown here is derived from an EMBL/GenBank/DDBJ whole genome shotgun (WGS) entry which is preliminary data.</text>
</comment>
<evidence type="ECO:0000313" key="1">
    <source>
        <dbReference type="EMBL" id="GBP03714.1"/>
    </source>
</evidence>
<accession>A0A4C1SP20</accession>
<reference evidence="1 2" key="1">
    <citation type="journal article" date="2019" name="Commun. Biol.">
        <title>The bagworm genome reveals a unique fibroin gene that provides high tensile strength.</title>
        <authorList>
            <person name="Kono N."/>
            <person name="Nakamura H."/>
            <person name="Ohtoshi R."/>
            <person name="Tomita M."/>
            <person name="Numata K."/>
            <person name="Arakawa K."/>
        </authorList>
    </citation>
    <scope>NUCLEOTIDE SEQUENCE [LARGE SCALE GENOMIC DNA]</scope>
</reference>
<gene>
    <name evidence="1" type="ORF">EVAR_2447_1</name>
</gene>